<dbReference type="Pfam" id="PF14326">
    <property type="entry name" value="DUF4384"/>
    <property type="match status" value="1"/>
</dbReference>
<sequence>MESLEVKTMQAVDIAECYERPFLESIATDLNLKETARRVFHVRLSKSNLTKQWCELSGELKGDHALRNIWWREIREPLKNRGFDYPENGKKTWVKVREWLEQTKYQLWLWEMLTQKSILTQQMGFREAPASFAVNHLGARHRPAEPYVERVKIGSELKLEMTVAESTHLTLLEREPNGTVVCLCPSDYARQSQLTVGVHEFPQKEAPYPTFAATEVGKERWLALLTPDAPRFRWLEQSRHEALELQPVQLQEVLDYVNEGRKGRLLYTEYEVYEPRR</sequence>
<protein>
    <submittedName>
        <fullName evidence="2">DUF4384 domain-containing protein</fullName>
    </submittedName>
</protein>
<dbReference type="Proteomes" id="UP001235849">
    <property type="component" value="Unassembled WGS sequence"/>
</dbReference>
<reference evidence="2 3" key="1">
    <citation type="submission" date="2023-01" db="EMBL/GenBank/DDBJ databases">
        <title>Novel diversity within Roseofilum (Cyanobacteria; Desertifilaceae) from marine benthic mats with descriptions of four novel species.</title>
        <authorList>
            <person name="Wang Y."/>
            <person name="Berthold D.E."/>
            <person name="Hu J."/>
            <person name="Lefler F.W."/>
            <person name="Laughinghouse H.D. IV."/>
        </authorList>
    </citation>
    <scope>NUCLEOTIDE SEQUENCE [LARGE SCALE GENOMIC DNA]</scope>
    <source>
        <strain evidence="2 3">BLCC-M114</strain>
    </source>
</reference>
<name>A0ABT7BD49_9CYAN</name>
<evidence type="ECO:0000313" key="2">
    <source>
        <dbReference type="EMBL" id="MDJ1177120.1"/>
    </source>
</evidence>
<keyword evidence="3" id="KW-1185">Reference proteome</keyword>
<proteinExistence type="predicted"/>
<comment type="caution">
    <text evidence="2">The sequence shown here is derived from an EMBL/GenBank/DDBJ whole genome shotgun (WGS) entry which is preliminary data.</text>
</comment>
<evidence type="ECO:0000313" key="3">
    <source>
        <dbReference type="Proteomes" id="UP001235849"/>
    </source>
</evidence>
<dbReference type="RefSeq" id="WP_283769366.1">
    <property type="nucleotide sequence ID" value="NZ_JAQOSO010000119.1"/>
</dbReference>
<gene>
    <name evidence="2" type="ORF">PMG25_23795</name>
</gene>
<evidence type="ECO:0000259" key="1">
    <source>
        <dbReference type="Pfam" id="PF14326"/>
    </source>
</evidence>
<accession>A0ABT7BD49</accession>
<organism evidence="2 3">
    <name type="scientific">Roseofilum capinflatum BLCC-M114</name>
    <dbReference type="NCBI Taxonomy" id="3022440"/>
    <lineage>
        <taxon>Bacteria</taxon>
        <taxon>Bacillati</taxon>
        <taxon>Cyanobacteriota</taxon>
        <taxon>Cyanophyceae</taxon>
        <taxon>Desertifilales</taxon>
        <taxon>Desertifilaceae</taxon>
        <taxon>Roseofilum</taxon>
        <taxon>Roseofilum capinflatum</taxon>
    </lineage>
</organism>
<feature type="domain" description="DUF4384" evidence="1">
    <location>
        <begin position="151"/>
        <end position="227"/>
    </location>
</feature>
<dbReference type="InterPro" id="IPR025493">
    <property type="entry name" value="DUF4384"/>
</dbReference>
<dbReference type="EMBL" id="JAQOSO010000119">
    <property type="protein sequence ID" value="MDJ1177120.1"/>
    <property type="molecule type" value="Genomic_DNA"/>
</dbReference>